<comment type="caution">
    <text evidence="2">The sequence shown here is derived from an EMBL/GenBank/DDBJ whole genome shotgun (WGS) entry which is preliminary data.</text>
</comment>
<organism evidence="2 3">
    <name type="scientific">Blepharisma stoltei</name>
    <dbReference type="NCBI Taxonomy" id="1481888"/>
    <lineage>
        <taxon>Eukaryota</taxon>
        <taxon>Sar</taxon>
        <taxon>Alveolata</taxon>
        <taxon>Ciliophora</taxon>
        <taxon>Postciliodesmatophora</taxon>
        <taxon>Heterotrichea</taxon>
        <taxon>Heterotrichida</taxon>
        <taxon>Blepharismidae</taxon>
        <taxon>Blepharisma</taxon>
    </lineage>
</organism>
<reference evidence="2" key="1">
    <citation type="submission" date="2021-09" db="EMBL/GenBank/DDBJ databases">
        <authorList>
            <consortium name="AG Swart"/>
            <person name="Singh M."/>
            <person name="Singh A."/>
            <person name="Seah K."/>
            <person name="Emmerich C."/>
        </authorList>
    </citation>
    <scope>NUCLEOTIDE SEQUENCE</scope>
    <source>
        <strain evidence="2">ATCC30299</strain>
    </source>
</reference>
<feature type="region of interest" description="Disordered" evidence="1">
    <location>
        <begin position="61"/>
        <end position="95"/>
    </location>
</feature>
<name>A0AAU9IG05_9CILI</name>
<gene>
    <name evidence="2" type="ORF">BSTOLATCC_MIC11354</name>
</gene>
<evidence type="ECO:0000313" key="3">
    <source>
        <dbReference type="Proteomes" id="UP001162131"/>
    </source>
</evidence>
<evidence type="ECO:0000256" key="1">
    <source>
        <dbReference type="SAM" id="MobiDB-lite"/>
    </source>
</evidence>
<keyword evidence="3" id="KW-1185">Reference proteome</keyword>
<dbReference type="EMBL" id="CAJZBQ010000012">
    <property type="protein sequence ID" value="CAG9314344.1"/>
    <property type="molecule type" value="Genomic_DNA"/>
</dbReference>
<proteinExistence type="predicted"/>
<dbReference type="Proteomes" id="UP001162131">
    <property type="component" value="Unassembled WGS sequence"/>
</dbReference>
<feature type="compositionally biased region" description="Polar residues" evidence="1">
    <location>
        <begin position="78"/>
        <end position="87"/>
    </location>
</feature>
<evidence type="ECO:0000313" key="2">
    <source>
        <dbReference type="EMBL" id="CAG9314344.1"/>
    </source>
</evidence>
<sequence length="268" mass="31309">MSRRISYSASSSPSKEIVRPFTSMNFSPLPSLDSHFEAIDDIYQQELQTFHNENGLKERKREVYSSMSYPHSAKRTPRSPTEFSPSSDFPLKHLRRKSNPDEYTKTAINTPIRPYSQQSDYCSMAKECLIKLRGKHKSFDNNNRHKISPRKQKLIQASIDYNRNLKCSMATNLMEACKNFPNSEEINTKIDKEKKYMNSWSKFIDSTSEILQNIDYCDNVVLKHLFYFNKNAIQDMYQDSQIIKQGTKHKPFRLKSKANRKHNLATAL</sequence>
<protein>
    <submittedName>
        <fullName evidence="2">Uncharacterized protein</fullName>
    </submittedName>
</protein>
<dbReference type="AlphaFoldDB" id="A0AAU9IG05"/>
<accession>A0AAU9IG05</accession>